<dbReference type="PANTHER" id="PTHR13887">
    <property type="entry name" value="GLUTATHIONE S-TRANSFERASE KAPPA"/>
    <property type="match status" value="1"/>
</dbReference>
<dbReference type="SUPFAM" id="SSF52833">
    <property type="entry name" value="Thioredoxin-like"/>
    <property type="match status" value="1"/>
</dbReference>
<evidence type="ECO:0000313" key="8">
    <source>
        <dbReference type="EMBL" id="MFD1175478.1"/>
    </source>
</evidence>
<evidence type="ECO:0000256" key="5">
    <source>
        <dbReference type="ARBA" id="ARBA00023284"/>
    </source>
</evidence>
<keyword evidence="9" id="KW-1185">Reference proteome</keyword>
<feature type="domain" description="Thioredoxin" evidence="7">
    <location>
        <begin position="43"/>
        <end position="246"/>
    </location>
</feature>
<evidence type="ECO:0000256" key="4">
    <source>
        <dbReference type="ARBA" id="ARBA00023157"/>
    </source>
</evidence>
<accession>A0ABW3RT61</accession>
<dbReference type="Proteomes" id="UP001597262">
    <property type="component" value="Unassembled WGS sequence"/>
</dbReference>
<evidence type="ECO:0000256" key="6">
    <source>
        <dbReference type="SAM" id="Phobius"/>
    </source>
</evidence>
<keyword evidence="2" id="KW-0732">Signal</keyword>
<comment type="similarity">
    <text evidence="1">Belongs to the thioredoxin family. DsbA subfamily.</text>
</comment>
<dbReference type="PROSITE" id="PS51352">
    <property type="entry name" value="THIOREDOXIN_2"/>
    <property type="match status" value="1"/>
</dbReference>
<dbReference type="InterPro" id="IPR012336">
    <property type="entry name" value="Thioredoxin-like_fold"/>
</dbReference>
<gene>
    <name evidence="8" type="ORF">ACFQ3W_04075</name>
</gene>
<keyword evidence="6" id="KW-0812">Transmembrane</keyword>
<keyword evidence="4" id="KW-1015">Disulfide bond</keyword>
<evidence type="ECO:0000259" key="7">
    <source>
        <dbReference type="PROSITE" id="PS51352"/>
    </source>
</evidence>
<dbReference type="InterPro" id="IPR036249">
    <property type="entry name" value="Thioredoxin-like_sf"/>
</dbReference>
<evidence type="ECO:0000256" key="3">
    <source>
        <dbReference type="ARBA" id="ARBA00023002"/>
    </source>
</evidence>
<protein>
    <submittedName>
        <fullName evidence="8">DsbA family protein</fullName>
    </submittedName>
</protein>
<keyword evidence="6" id="KW-0472">Membrane</keyword>
<proteinExistence type="inferred from homology"/>
<sequence>MAHSNKKNQSKAKDDSPKKKGYIYILAALVIGLLAITLAAIFFGDSKQAPNIGELPNYTEIRGKYEAKGLKYEKQPHLGSPSAKIKIIEFADFKCPSCKDWEAANMDRFKKEYIDTGKVELYFINFAFIDRDSIMAASAGEAIAAQSNDKFWEFKSKLFENQGDETEIWATQEFLMDFVKRNIDGIDYNRFVKDLKDQAYMLPVKEDFKTAAYYGVNGTPQFMIDGKLLESSDYEELATAIDAKLGSAQ</sequence>
<dbReference type="Pfam" id="PF13462">
    <property type="entry name" value="Thioredoxin_4"/>
    <property type="match status" value="1"/>
</dbReference>
<evidence type="ECO:0000256" key="2">
    <source>
        <dbReference type="ARBA" id="ARBA00022729"/>
    </source>
</evidence>
<dbReference type="Gene3D" id="3.40.30.10">
    <property type="entry name" value="Glutaredoxin"/>
    <property type="match status" value="1"/>
</dbReference>
<reference evidence="9" key="1">
    <citation type="journal article" date="2019" name="Int. J. Syst. Evol. Microbiol.">
        <title>The Global Catalogue of Microorganisms (GCM) 10K type strain sequencing project: providing services to taxonomists for standard genome sequencing and annotation.</title>
        <authorList>
            <consortium name="The Broad Institute Genomics Platform"/>
            <consortium name="The Broad Institute Genome Sequencing Center for Infectious Disease"/>
            <person name="Wu L."/>
            <person name="Ma J."/>
        </authorList>
    </citation>
    <scope>NUCLEOTIDE SEQUENCE [LARGE SCALE GENOMIC DNA]</scope>
    <source>
        <strain evidence="9">CCUG 59189</strain>
    </source>
</reference>
<feature type="transmembrane region" description="Helical" evidence="6">
    <location>
        <begin position="21"/>
        <end position="43"/>
    </location>
</feature>
<comment type="caution">
    <text evidence="8">The sequence shown here is derived from an EMBL/GenBank/DDBJ whole genome shotgun (WGS) entry which is preliminary data.</text>
</comment>
<evidence type="ECO:0000256" key="1">
    <source>
        <dbReference type="ARBA" id="ARBA00005791"/>
    </source>
</evidence>
<name>A0ABW3RT61_9BACL</name>
<organism evidence="8 9">
    <name type="scientific">Paenibacillus puldeungensis</name>
    <dbReference type="NCBI Taxonomy" id="696536"/>
    <lineage>
        <taxon>Bacteria</taxon>
        <taxon>Bacillati</taxon>
        <taxon>Bacillota</taxon>
        <taxon>Bacilli</taxon>
        <taxon>Bacillales</taxon>
        <taxon>Paenibacillaceae</taxon>
        <taxon>Paenibacillus</taxon>
    </lineage>
</organism>
<dbReference type="RefSeq" id="WP_379316874.1">
    <property type="nucleotide sequence ID" value="NZ_JBHTLM010000002.1"/>
</dbReference>
<evidence type="ECO:0000313" key="9">
    <source>
        <dbReference type="Proteomes" id="UP001597262"/>
    </source>
</evidence>
<dbReference type="InterPro" id="IPR013766">
    <property type="entry name" value="Thioredoxin_domain"/>
</dbReference>
<dbReference type="PANTHER" id="PTHR13887:SF14">
    <property type="entry name" value="DISULFIDE BOND FORMATION PROTEIN D"/>
    <property type="match status" value="1"/>
</dbReference>
<keyword evidence="6" id="KW-1133">Transmembrane helix</keyword>
<keyword evidence="5" id="KW-0676">Redox-active center</keyword>
<dbReference type="EMBL" id="JBHTLM010000002">
    <property type="protein sequence ID" value="MFD1175478.1"/>
    <property type="molecule type" value="Genomic_DNA"/>
</dbReference>
<keyword evidence="3" id="KW-0560">Oxidoreductase</keyword>